<dbReference type="EMBL" id="FNXF01000027">
    <property type="protein sequence ID" value="SEI13121.1"/>
    <property type="molecule type" value="Genomic_DNA"/>
</dbReference>
<name>A0A1H6NP67_9GAMM</name>
<dbReference type="RefSeq" id="WP_092797017.1">
    <property type="nucleotide sequence ID" value="NZ_FNXF01000027.1"/>
</dbReference>
<reference evidence="2" key="1">
    <citation type="submission" date="2016-10" db="EMBL/GenBank/DDBJ databases">
        <authorList>
            <person name="Varghese N."/>
            <person name="Submissions S."/>
        </authorList>
    </citation>
    <scope>NUCLEOTIDE SEQUENCE [LARGE SCALE GENOMIC DNA]</scope>
    <source>
        <strain evidence="2">DSM 17616</strain>
    </source>
</reference>
<evidence type="ECO:0000313" key="2">
    <source>
        <dbReference type="Proteomes" id="UP000199371"/>
    </source>
</evidence>
<keyword evidence="2" id="KW-1185">Reference proteome</keyword>
<dbReference type="Proteomes" id="UP000199371">
    <property type="component" value="Unassembled WGS sequence"/>
</dbReference>
<accession>A0A1H6NP67</accession>
<dbReference type="AlphaFoldDB" id="A0A1H6NP67"/>
<sequence length="192" mass="21300">MVYQLKHIPKTYKALQLDVMTIAEKLGDYGLITTLMNAPLTGESLAGKWKSIETSLQSLSASGNNTPDISLWDSQGLYLSAKAYDALADALKDDGEFLSIVVDGEPAYLFNCRVFGQEDLSLTERKYLDGEPDGVASLVFDEAELGKSNRHVFRSKLQGCTTLYASDKFKQLCEKHNLNGVRFDTDLLNIFD</sequence>
<organism evidence="1 2">
    <name type="scientific">Rheinheimera pacifica</name>
    <dbReference type="NCBI Taxonomy" id="173990"/>
    <lineage>
        <taxon>Bacteria</taxon>
        <taxon>Pseudomonadati</taxon>
        <taxon>Pseudomonadota</taxon>
        <taxon>Gammaproteobacteria</taxon>
        <taxon>Chromatiales</taxon>
        <taxon>Chromatiaceae</taxon>
        <taxon>Rheinheimera</taxon>
    </lineage>
</organism>
<dbReference type="STRING" id="173990.SAMN05660691_04046"/>
<protein>
    <submittedName>
        <fullName evidence="1">Uncharacterized protein</fullName>
    </submittedName>
</protein>
<proteinExistence type="predicted"/>
<dbReference type="OrthoDB" id="5881728at2"/>
<gene>
    <name evidence="1" type="ORF">SAMN05660691_04046</name>
</gene>
<evidence type="ECO:0000313" key="1">
    <source>
        <dbReference type="EMBL" id="SEI13121.1"/>
    </source>
</evidence>